<organism evidence="1 2">
    <name type="scientific">Mucilaginibacter celer</name>
    <dbReference type="NCBI Taxonomy" id="2305508"/>
    <lineage>
        <taxon>Bacteria</taxon>
        <taxon>Pseudomonadati</taxon>
        <taxon>Bacteroidota</taxon>
        <taxon>Sphingobacteriia</taxon>
        <taxon>Sphingobacteriales</taxon>
        <taxon>Sphingobacteriaceae</taxon>
        <taxon>Mucilaginibacter</taxon>
    </lineage>
</organism>
<reference evidence="1 2" key="1">
    <citation type="submission" date="2018-10" db="EMBL/GenBank/DDBJ databases">
        <title>Genome sequencing of Mucilaginibacter sp. HYN0043.</title>
        <authorList>
            <person name="Kim M."/>
            <person name="Yi H."/>
        </authorList>
    </citation>
    <scope>NUCLEOTIDE SEQUENCE [LARGE SCALE GENOMIC DNA]</scope>
    <source>
        <strain evidence="1 2">HYN0043</strain>
    </source>
</reference>
<gene>
    <name evidence="1" type="ORF">HYN43_000275</name>
</gene>
<dbReference type="AlphaFoldDB" id="A0A494VI87"/>
<evidence type="ECO:0000313" key="2">
    <source>
        <dbReference type="Proteomes" id="UP000270046"/>
    </source>
</evidence>
<proteinExistence type="predicted"/>
<sequence>MFGYNEWFVGEYEKKQDTLFLTYHNDKRPARFGTKILINNGELRSLDKPKDSVMQFLPFKIR</sequence>
<name>A0A494VI87_9SPHI</name>
<dbReference type="OrthoDB" id="794776at2"/>
<evidence type="ECO:0000313" key="1">
    <source>
        <dbReference type="EMBL" id="AYL93824.1"/>
    </source>
</evidence>
<keyword evidence="2" id="KW-1185">Reference proteome</keyword>
<dbReference type="KEGG" id="muh:HYN43_000275"/>
<dbReference type="EMBL" id="CP032869">
    <property type="protein sequence ID" value="AYL93824.1"/>
    <property type="molecule type" value="Genomic_DNA"/>
</dbReference>
<accession>A0A494VI87</accession>
<protein>
    <submittedName>
        <fullName evidence="1">Uncharacterized protein</fullName>
    </submittedName>
</protein>
<dbReference type="Proteomes" id="UP000270046">
    <property type="component" value="Chromosome"/>
</dbReference>